<keyword evidence="2" id="KW-1185">Reference proteome</keyword>
<proteinExistence type="predicted"/>
<gene>
    <name evidence="1" type="ORF">AArcMg_0956</name>
</gene>
<accession>A0A346PN79</accession>
<dbReference type="Proteomes" id="UP000258613">
    <property type="component" value="Chromosome"/>
</dbReference>
<dbReference type="AlphaFoldDB" id="A0A346PN79"/>
<protein>
    <submittedName>
        <fullName evidence="1">Uncharacterized protein</fullName>
    </submittedName>
</protein>
<dbReference type="EMBL" id="CP027033">
    <property type="protein sequence ID" value="AXR80974.1"/>
    <property type="molecule type" value="Genomic_DNA"/>
</dbReference>
<name>A0A346PN79_9EURY</name>
<sequence length="67" mass="7431">MGGPSHDLGGGGRLELFPVEFEAAAVSLAKNVQLAVESEANYEFNIGIRSYLEQDVWSTTHRSDYYH</sequence>
<evidence type="ECO:0000313" key="1">
    <source>
        <dbReference type="EMBL" id="AXR80974.1"/>
    </source>
</evidence>
<dbReference type="KEGG" id="nag:AArcMg_0956"/>
<reference evidence="2" key="1">
    <citation type="submission" date="2018-02" db="EMBL/GenBank/DDBJ databases">
        <title>Phenotypic and genomic properties of facultatively anaerobic sulfur-reducing natronoarchaea from hypersaline soda lakes.</title>
        <authorList>
            <person name="Sorokin D.Y."/>
            <person name="Kublanov I.V."/>
            <person name="Roman P."/>
            <person name="Sinninghe Damste J.S."/>
            <person name="Golyshin P.N."/>
            <person name="Rojo D."/>
            <person name="Ciordia S."/>
            <person name="Mena M.D.C."/>
            <person name="Ferrer M."/>
            <person name="Messina E."/>
            <person name="Smedile F."/>
            <person name="La Spada G."/>
            <person name="La Cono V."/>
            <person name="Yakimov M.M."/>
        </authorList>
    </citation>
    <scope>NUCLEOTIDE SEQUENCE [LARGE SCALE GENOMIC DNA]</scope>
    <source>
        <strain evidence="2">AArc-Mg</strain>
    </source>
</reference>
<organism evidence="1 2">
    <name type="scientific">Natrarchaeobaculum sulfurireducens</name>
    <dbReference type="NCBI Taxonomy" id="2044521"/>
    <lineage>
        <taxon>Archaea</taxon>
        <taxon>Methanobacteriati</taxon>
        <taxon>Methanobacteriota</taxon>
        <taxon>Stenosarchaea group</taxon>
        <taxon>Halobacteria</taxon>
        <taxon>Halobacteriales</taxon>
        <taxon>Natrialbaceae</taxon>
        <taxon>Natrarchaeobaculum</taxon>
    </lineage>
</organism>
<evidence type="ECO:0000313" key="2">
    <source>
        <dbReference type="Proteomes" id="UP000258613"/>
    </source>
</evidence>